<dbReference type="OrthoDB" id="572639at2"/>
<dbReference type="Pfam" id="PF10686">
    <property type="entry name" value="YAcAr"/>
    <property type="match status" value="1"/>
</dbReference>
<keyword evidence="3" id="KW-1185">Reference proteome</keyword>
<sequence>MKLIIAGGRNFTDYKKLCQICDQLLQDQTNIEIVSGAYYKGADKLGKQYAKEHNYPIKQFPANWKQYGKAAGPKRNKEMANYADSLIAFWDGKSKGTKNMIDLAEQVGLKVRIFNF</sequence>
<evidence type="ECO:0000259" key="1">
    <source>
        <dbReference type="Pfam" id="PF10686"/>
    </source>
</evidence>
<dbReference type="KEGG" id="lut:Lupro_11805"/>
<reference evidence="2 3" key="2">
    <citation type="journal article" date="2016" name="Int. J. Syst. Evol. Microbiol.">
        <title>Lutibacter profundi sp. nov., isolated from a deep-sea hydrothermal system on the Arctic Mid-Ocean Ridge and emended description of the genus Lutibacter.</title>
        <authorList>
            <person name="Le Moine Bauer S."/>
            <person name="Roalkvam I."/>
            <person name="Steen I.H."/>
            <person name="Dahle H."/>
        </authorList>
    </citation>
    <scope>NUCLEOTIDE SEQUENCE [LARGE SCALE GENOMIC DNA]</scope>
    <source>
        <strain evidence="2 3">LP1</strain>
    </source>
</reference>
<feature type="domain" description="YspA cpYpsA-related SLOG" evidence="1">
    <location>
        <begin position="1"/>
        <end position="67"/>
    </location>
</feature>
<dbReference type="Gene3D" id="3.40.50.450">
    <property type="match status" value="1"/>
</dbReference>
<dbReference type="Proteomes" id="UP000059672">
    <property type="component" value="Chromosome"/>
</dbReference>
<dbReference type="AlphaFoldDB" id="A0A120IEJ7"/>
<protein>
    <recommendedName>
        <fullName evidence="1">YspA cpYpsA-related SLOG domain-containing protein</fullName>
    </recommendedName>
</protein>
<dbReference type="EMBL" id="CP013355">
    <property type="protein sequence ID" value="AMC11907.1"/>
    <property type="molecule type" value="Genomic_DNA"/>
</dbReference>
<gene>
    <name evidence="2" type="ORF">Lupro_11805</name>
</gene>
<dbReference type="SUPFAM" id="SSF102405">
    <property type="entry name" value="MCP/YpsA-like"/>
    <property type="match status" value="1"/>
</dbReference>
<evidence type="ECO:0000313" key="2">
    <source>
        <dbReference type="EMBL" id="AMC11907.1"/>
    </source>
</evidence>
<proteinExistence type="predicted"/>
<accession>A0A120IEJ7</accession>
<name>A0A120IEJ7_9FLAO</name>
<evidence type="ECO:0000313" key="3">
    <source>
        <dbReference type="Proteomes" id="UP000059672"/>
    </source>
</evidence>
<organism evidence="2 3">
    <name type="scientific">Lutibacter profundi</name>
    <dbReference type="NCBI Taxonomy" id="1622118"/>
    <lineage>
        <taxon>Bacteria</taxon>
        <taxon>Pseudomonadati</taxon>
        <taxon>Bacteroidota</taxon>
        <taxon>Flavobacteriia</taxon>
        <taxon>Flavobacteriales</taxon>
        <taxon>Flavobacteriaceae</taxon>
        <taxon>Lutibacter</taxon>
    </lineage>
</organism>
<dbReference type="STRING" id="1622118.Lupro_11805"/>
<dbReference type="RefSeq" id="WP_068210596.1">
    <property type="nucleotide sequence ID" value="NZ_CP013355.1"/>
</dbReference>
<dbReference type="InterPro" id="IPR019627">
    <property type="entry name" value="YAcAr"/>
</dbReference>
<reference evidence="3" key="1">
    <citation type="submission" date="2015-12" db="EMBL/GenBank/DDBJ databases">
        <title>Complete genome sequence of Lutibacter profundus strain LP1.</title>
        <authorList>
            <person name="Wissuwa J."/>
            <person name="Le Moine Bauer S."/>
            <person name="Stokke R."/>
            <person name="Dahle H."/>
            <person name="Steen I.H."/>
        </authorList>
    </citation>
    <scope>NUCLEOTIDE SEQUENCE [LARGE SCALE GENOMIC DNA]</scope>
    <source>
        <strain evidence="3">LP1</strain>
    </source>
</reference>